<dbReference type="Proteomes" id="UP000006408">
    <property type="component" value="Unassembled WGS sequence"/>
</dbReference>
<evidence type="ECO:0000313" key="1">
    <source>
        <dbReference type="EMBL" id="EEP21756.1"/>
    </source>
</evidence>
<keyword evidence="2" id="KW-1185">Reference proteome</keyword>
<dbReference type="HOGENOM" id="CLU_3165098_0_0_11"/>
<organism evidence="1 2">
    <name type="scientific">Bifidobacterium angulatum DSM 20098 = JCM 7096</name>
    <dbReference type="NCBI Taxonomy" id="518635"/>
    <lineage>
        <taxon>Bacteria</taxon>
        <taxon>Bacillati</taxon>
        <taxon>Actinomycetota</taxon>
        <taxon>Actinomycetes</taxon>
        <taxon>Bifidobacteriales</taxon>
        <taxon>Bifidobacteriaceae</taxon>
        <taxon>Bifidobacterium</taxon>
    </lineage>
</organism>
<evidence type="ECO:0000313" key="2">
    <source>
        <dbReference type="Proteomes" id="UP000006408"/>
    </source>
</evidence>
<accession>C4FCW9</accession>
<proteinExistence type="predicted"/>
<gene>
    <name evidence="1" type="ORF">BIFANG_02146</name>
</gene>
<reference evidence="1" key="1">
    <citation type="submission" date="2009-04" db="EMBL/GenBank/DDBJ databases">
        <authorList>
            <person name="Weinstock G."/>
            <person name="Sodergren E."/>
            <person name="Clifton S."/>
            <person name="Fulton L."/>
            <person name="Fulton B."/>
            <person name="Courtney L."/>
            <person name="Fronick C."/>
            <person name="Harrison M."/>
            <person name="Strong C."/>
            <person name="Farmer C."/>
            <person name="Delahaunty K."/>
            <person name="Markovic C."/>
            <person name="Hall O."/>
            <person name="Minx P."/>
            <person name="Tomlinson C."/>
            <person name="Mitreva M."/>
            <person name="Nelson J."/>
            <person name="Hou S."/>
            <person name="Wollam A."/>
            <person name="Pepin K.H."/>
            <person name="Johnson M."/>
            <person name="Bhonagiri V."/>
            <person name="Nash W.E."/>
            <person name="Warren W."/>
            <person name="Chinwalla A."/>
            <person name="Mardis E.R."/>
            <person name="Wilson R.K."/>
        </authorList>
    </citation>
    <scope>NUCLEOTIDE SEQUENCE [LARGE SCALE GENOMIC DNA]</scope>
    <source>
        <strain evidence="1">DSM 20098</strain>
    </source>
</reference>
<name>C4FCW9_9BIFI</name>
<sequence>MAVRRFDEPSSYASSRYRLSAIVSCVMPVATFRTNGYTGQIIYLLLP</sequence>
<protein>
    <submittedName>
        <fullName evidence="1">Uncharacterized protein</fullName>
    </submittedName>
</protein>
<comment type="caution">
    <text evidence="1">The sequence shown here is derived from an EMBL/GenBank/DDBJ whole genome shotgun (WGS) entry which is preliminary data.</text>
</comment>
<dbReference type="AlphaFoldDB" id="C4FCW9"/>
<dbReference type="EMBL" id="ABYS02000003">
    <property type="protein sequence ID" value="EEP21756.1"/>
    <property type="molecule type" value="Genomic_DNA"/>
</dbReference>